<organism evidence="2 3">
    <name type="scientific">Heyndrickxia ginsengihumi</name>
    <dbReference type="NCBI Taxonomy" id="363870"/>
    <lineage>
        <taxon>Bacteria</taxon>
        <taxon>Bacillati</taxon>
        <taxon>Bacillota</taxon>
        <taxon>Bacilli</taxon>
        <taxon>Bacillales</taxon>
        <taxon>Bacillaceae</taxon>
        <taxon>Heyndrickxia</taxon>
    </lineage>
</organism>
<name>A0A0A6VF09_9BACI</name>
<dbReference type="EMBL" id="JRUN01000009">
    <property type="protein sequence ID" value="KHD86166.1"/>
    <property type="molecule type" value="Genomic_DNA"/>
</dbReference>
<dbReference type="Proteomes" id="UP000030588">
    <property type="component" value="Unassembled WGS sequence"/>
</dbReference>
<proteinExistence type="predicted"/>
<protein>
    <submittedName>
        <fullName evidence="2">Uncharacterized protein</fullName>
    </submittedName>
</protein>
<feature type="region of interest" description="Disordered" evidence="1">
    <location>
        <begin position="1"/>
        <end position="40"/>
    </location>
</feature>
<evidence type="ECO:0000313" key="2">
    <source>
        <dbReference type="EMBL" id="KHD86166.1"/>
    </source>
</evidence>
<sequence length="60" mass="6821">MRDFCGNSGIDETPQACSAKKAQHPPAESEHPEAEINSFFDKNKVYENSLRKNKTMSYDQ</sequence>
<reference evidence="2 3" key="1">
    <citation type="submission" date="2014-10" db="EMBL/GenBank/DDBJ databases">
        <title>Draft genome of phytase producing Bacillus ginsengihumi strain M2.11.</title>
        <authorList>
            <person name="Toymentseva A."/>
            <person name="Boulygina E.A."/>
            <person name="Kazakov S.V."/>
            <person name="Kayumov I."/>
            <person name="Suleimanova A.D."/>
            <person name="Mardanova A.M."/>
            <person name="Maria S.N."/>
            <person name="Sergey M.Y."/>
            <person name="Sharipova M.R."/>
        </authorList>
    </citation>
    <scope>NUCLEOTIDE SEQUENCE [LARGE SCALE GENOMIC DNA]</scope>
    <source>
        <strain evidence="2 3">M2.11</strain>
    </source>
</reference>
<evidence type="ECO:0000313" key="3">
    <source>
        <dbReference type="Proteomes" id="UP000030588"/>
    </source>
</evidence>
<evidence type="ECO:0000256" key="1">
    <source>
        <dbReference type="SAM" id="MobiDB-lite"/>
    </source>
</evidence>
<dbReference type="AlphaFoldDB" id="A0A0A6VF09"/>
<gene>
    <name evidence="2" type="ORF">NG54_04580</name>
</gene>
<accession>A0A0A6VF09</accession>
<comment type="caution">
    <text evidence="2">The sequence shown here is derived from an EMBL/GenBank/DDBJ whole genome shotgun (WGS) entry which is preliminary data.</text>
</comment>
<dbReference type="STRING" id="363870.NG54_04580"/>